<evidence type="ECO:0000256" key="2">
    <source>
        <dbReference type="ARBA" id="ARBA00022475"/>
    </source>
</evidence>
<dbReference type="AlphaFoldDB" id="D5U1M9"/>
<gene>
    <name evidence="7" type="ordered locus">Tagg_0756</name>
</gene>
<evidence type="ECO:0000256" key="1">
    <source>
        <dbReference type="ARBA" id="ARBA00004651"/>
    </source>
</evidence>
<dbReference type="RefSeq" id="WP_013129622.1">
    <property type="nucleotide sequence ID" value="NC_014160.1"/>
</dbReference>
<evidence type="ECO:0000256" key="3">
    <source>
        <dbReference type="ARBA" id="ARBA00022692"/>
    </source>
</evidence>
<protein>
    <recommendedName>
        <fullName evidence="9">Amino acid permease</fullName>
    </recommendedName>
</protein>
<dbReference type="GeneID" id="9165771"/>
<dbReference type="eggNOG" id="arCOG03463">
    <property type="taxonomic scope" value="Archaea"/>
</dbReference>
<dbReference type="OrthoDB" id="43026at2157"/>
<feature type="transmembrane region" description="Helical" evidence="6">
    <location>
        <begin position="168"/>
        <end position="188"/>
    </location>
</feature>
<feature type="transmembrane region" description="Helical" evidence="6">
    <location>
        <begin position="456"/>
        <end position="474"/>
    </location>
</feature>
<feature type="transmembrane region" description="Helical" evidence="6">
    <location>
        <begin position="486"/>
        <end position="507"/>
    </location>
</feature>
<dbReference type="PIRSF" id="PIRSF006060">
    <property type="entry name" value="AA_transporter"/>
    <property type="match status" value="1"/>
</dbReference>
<dbReference type="Proteomes" id="UP000002376">
    <property type="component" value="Chromosome"/>
</dbReference>
<dbReference type="KEGG" id="tag:Tagg_0756"/>
<dbReference type="InterPro" id="IPR050367">
    <property type="entry name" value="APC_superfamily"/>
</dbReference>
<dbReference type="InterPro" id="IPR002293">
    <property type="entry name" value="AA/rel_permease1"/>
</dbReference>
<dbReference type="PANTHER" id="PTHR42770">
    <property type="entry name" value="AMINO ACID TRANSPORTER-RELATED"/>
    <property type="match status" value="1"/>
</dbReference>
<evidence type="ECO:0000313" key="8">
    <source>
        <dbReference type="Proteomes" id="UP000002376"/>
    </source>
</evidence>
<reference evidence="7 8" key="1">
    <citation type="journal article" date="2010" name="Stand. Genomic Sci.">
        <title>Complete genome sequence of Thermosphaera aggregans type strain (M11TL).</title>
        <authorList>
            <person name="Spring S."/>
            <person name="Rachel R."/>
            <person name="Lapidus A."/>
            <person name="Davenport K."/>
            <person name="Tice H."/>
            <person name="Copeland A."/>
            <person name="Cheng J.F."/>
            <person name="Lucas S."/>
            <person name="Chen F."/>
            <person name="Nolan M."/>
            <person name="Bruce D."/>
            <person name="Goodwin L."/>
            <person name="Pitluck S."/>
            <person name="Ivanova N."/>
            <person name="Mavromatis K."/>
            <person name="Ovchinnikova G."/>
            <person name="Pati A."/>
            <person name="Chen A."/>
            <person name="Palaniappan K."/>
            <person name="Land M."/>
            <person name="Hauser L."/>
            <person name="Chang Y.J."/>
            <person name="Jeffries C.C."/>
            <person name="Brettin T."/>
            <person name="Detter J.C."/>
            <person name="Tapia R."/>
            <person name="Han C."/>
            <person name="Heimerl T."/>
            <person name="Weikl F."/>
            <person name="Brambilla E."/>
            <person name="Goker M."/>
            <person name="Bristow J."/>
            <person name="Eisen J.A."/>
            <person name="Markowitz V."/>
            <person name="Hugenholtz P."/>
            <person name="Kyrpides N.C."/>
            <person name="Klenk H.P."/>
        </authorList>
    </citation>
    <scope>NUCLEOTIDE SEQUENCE [LARGE SCALE GENOMIC DNA]</scope>
    <source>
        <strain evidence="8">DSM 11486 / M11TL</strain>
    </source>
</reference>
<reference key="3">
    <citation type="submission" date="2010-02" db="EMBL/GenBank/DDBJ databases">
        <title>Complete genome sequence of Thermosphaera aggregans type strain (M11TL).</title>
        <authorList>
            <consortium name="US DOE Joint Genome Institute (JGI-PGF)"/>
            <person name="Spring S."/>
            <person name="Lapidus A."/>
            <person name="Munk C."/>
            <person name="Schroeder M."/>
            <person name="Glavina Del Rio T."/>
            <person name="Tice H."/>
            <person name="Copeland A."/>
            <person name="Cheng J.-F."/>
            <person name="Lucas S."/>
            <person name="Chen F."/>
            <person name="Nolan M."/>
            <person name="Bruce D."/>
            <person name="Goodwin L."/>
            <person name="Pitluck S."/>
            <person name="Ivanova N."/>
            <person name="Mavromatis K."/>
            <person name="Ovchinnikova G."/>
            <person name="Pati A."/>
            <person name="Chen A."/>
            <person name="Palaniappan K."/>
            <person name="Land M."/>
            <person name="Hauser L."/>
            <person name="Chang Y.-J."/>
            <person name="Jeffries C.C."/>
            <person name="Brettin T."/>
            <person name="Detter J.C."/>
            <person name="Tapia R."/>
            <person name="Han C."/>
            <person name="Chain P."/>
            <person name="Heimerl T."/>
            <person name="Weik F."/>
            <person name="Goker M."/>
            <person name="Rachel R."/>
            <person name="Bristow J."/>
            <person name="Eisen J.A."/>
            <person name="Markowitz V."/>
            <person name="Hugenholtz P."/>
            <person name="Kyrpides N.C."/>
            <person name="Klenk H.-P."/>
        </authorList>
    </citation>
    <scope>NUCLEOTIDE SEQUENCE</scope>
    <source>
        <strain>DSM 11486</strain>
    </source>
</reference>
<evidence type="ECO:0000256" key="6">
    <source>
        <dbReference type="SAM" id="Phobius"/>
    </source>
</evidence>
<dbReference type="HOGENOM" id="CLU_034270_0_0_2"/>
<dbReference type="GO" id="GO:0005886">
    <property type="term" value="C:plasma membrane"/>
    <property type="evidence" value="ECO:0007669"/>
    <property type="project" value="UniProtKB-SubCell"/>
</dbReference>
<sequence>MARVFKWYDVALWGIANSVASGLLIYSVQDIGRQGVYGADIAVSYVLGGVAFLPILLAMIQVGMYVREVGGPYVLISKTISPYVAFISTAFYMFASGALLTIGFLTSLSVEFLSTPIYLAGYYTGNGFLTGLGLVLNSTVSMMVFSVIMVALIWMINSGGYGAVRKSLYLTTLFPLTVLTALYVFTMVSPKAVSLLENNLVDFHGIVKTAFSAEEAAQHGLLPLTPADAESATLNYALIVFWSYLGLEMPALLSGEVKEPEKSFVIGGFTAYHTVLLAYLLSSTVVKVAGSDLLAAYSYLYMNNPGLLQKFVNLEILPQPSLFLPFYLTIHDSLLLVILGFAGFLFFFNTALTSWASSLRAIHALSRDGFIPTYLGEFNRDTGVYPGANNIIFAGSLVGVALGLVSREFKIVRLVSLRIFNLSYGIMIMFLGLSLAIYGITSLAGTARKYRRRKTTLSVVTGLLCFLTGLMITVNTGVGASFYDFIGIMLAGLLVTMLLLISISYTLRR</sequence>
<keyword evidence="3 6" id="KW-0812">Transmembrane</keyword>
<dbReference type="Pfam" id="PF13520">
    <property type="entry name" value="AA_permease_2"/>
    <property type="match status" value="1"/>
</dbReference>
<name>D5U1M9_THEAM</name>
<feature type="transmembrane region" description="Helical" evidence="6">
    <location>
        <begin position="424"/>
        <end position="444"/>
    </location>
</feature>
<feature type="transmembrane region" description="Helical" evidence="6">
    <location>
        <begin position="7"/>
        <end position="29"/>
    </location>
</feature>
<feature type="transmembrane region" description="Helical" evidence="6">
    <location>
        <begin position="128"/>
        <end position="156"/>
    </location>
</feature>
<keyword evidence="8" id="KW-1185">Reference proteome</keyword>
<evidence type="ECO:0000256" key="5">
    <source>
        <dbReference type="ARBA" id="ARBA00023136"/>
    </source>
</evidence>
<keyword evidence="4 6" id="KW-1133">Transmembrane helix</keyword>
<organism evidence="7 8">
    <name type="scientific">Thermosphaera aggregans (strain DSM 11486 / M11TL)</name>
    <dbReference type="NCBI Taxonomy" id="633148"/>
    <lineage>
        <taxon>Archaea</taxon>
        <taxon>Thermoproteota</taxon>
        <taxon>Thermoprotei</taxon>
        <taxon>Desulfurococcales</taxon>
        <taxon>Desulfurococcaceae</taxon>
        <taxon>Thermosphaera</taxon>
    </lineage>
</organism>
<evidence type="ECO:0008006" key="9">
    <source>
        <dbReference type="Google" id="ProtNLM"/>
    </source>
</evidence>
<keyword evidence="2" id="KW-1003">Cell membrane</keyword>
<reference evidence="8" key="2">
    <citation type="journal article" date="2010" name="Stand. Genomic Sci.">
        <title>Complete genome sequence of Thermosphaera aggregans type strain (M11TLT).</title>
        <authorList>
            <person name="Spring S."/>
            <person name="Rachel R."/>
            <person name="Lapidus A."/>
            <person name="Davenport K."/>
            <person name="Tice H."/>
            <person name="Copeland A."/>
            <person name="Cheng J.-F."/>
            <person name="Lucas S."/>
            <person name="Chen F."/>
            <person name="Nolan M."/>
            <person name="Bruce D."/>
            <person name="Goodwin L."/>
            <person name="Pitluck S."/>
            <person name="Ivanova N."/>
            <person name="Mavromatis K."/>
            <person name="Ovchinnikova G."/>
            <person name="Pati A."/>
            <person name="Chen A."/>
            <person name="Palaniappan K."/>
            <person name="Land M."/>
            <person name="Hauser L."/>
            <person name="Chang Y.-J."/>
            <person name="Jeffries C.C."/>
            <person name="Brettin T."/>
            <person name="Detter J.C."/>
            <person name="Tapia R."/>
            <person name="Han C."/>
            <person name="Heimerl T."/>
            <person name="Weikl F."/>
            <person name="Brambilla E."/>
            <person name="Goker M."/>
            <person name="Bristow J."/>
            <person name="Eisen J.A."/>
            <person name="Markowitz V."/>
            <person name="Hugenholtz P."/>
            <person name="Kyrpides N.C."/>
            <person name="Klenk H.-P."/>
        </authorList>
    </citation>
    <scope>NUCLEOTIDE SEQUENCE [LARGE SCALE GENOMIC DNA]</scope>
    <source>
        <strain evidence="8">DSM 11486 / M11TL</strain>
    </source>
</reference>
<dbReference type="Gene3D" id="1.20.1740.10">
    <property type="entry name" value="Amino acid/polyamine transporter I"/>
    <property type="match status" value="1"/>
</dbReference>
<evidence type="ECO:0000313" key="7">
    <source>
        <dbReference type="EMBL" id="ADG91029.1"/>
    </source>
</evidence>
<keyword evidence="5 6" id="KW-0472">Membrane</keyword>
<feature type="transmembrane region" description="Helical" evidence="6">
    <location>
        <begin position="234"/>
        <end position="255"/>
    </location>
</feature>
<dbReference type="PANTHER" id="PTHR42770:SF7">
    <property type="entry name" value="MEMBRANE PROTEIN"/>
    <property type="match status" value="1"/>
</dbReference>
<dbReference type="GO" id="GO:0022857">
    <property type="term" value="F:transmembrane transporter activity"/>
    <property type="evidence" value="ECO:0007669"/>
    <property type="project" value="InterPro"/>
</dbReference>
<dbReference type="EMBL" id="CP001939">
    <property type="protein sequence ID" value="ADG91029.1"/>
    <property type="molecule type" value="Genomic_DNA"/>
</dbReference>
<feature type="transmembrane region" description="Helical" evidence="6">
    <location>
        <begin position="41"/>
        <end position="62"/>
    </location>
</feature>
<feature type="transmembrane region" description="Helical" evidence="6">
    <location>
        <begin position="322"/>
        <end position="348"/>
    </location>
</feature>
<accession>D5U1M9</accession>
<comment type="subcellular location">
    <subcellularLocation>
        <location evidence="1">Cell membrane</location>
        <topology evidence="1">Multi-pass membrane protein</topology>
    </subcellularLocation>
</comment>
<feature type="transmembrane region" description="Helical" evidence="6">
    <location>
        <begin position="83"/>
        <end position="108"/>
    </location>
</feature>
<feature type="transmembrane region" description="Helical" evidence="6">
    <location>
        <begin position="384"/>
        <end position="404"/>
    </location>
</feature>
<proteinExistence type="predicted"/>
<evidence type="ECO:0000256" key="4">
    <source>
        <dbReference type="ARBA" id="ARBA00022989"/>
    </source>
</evidence>